<protein>
    <submittedName>
        <fullName evidence="3">Class I SAM-dependent methyltransferase</fullName>
    </submittedName>
    <submittedName>
        <fullName evidence="2">Demethylmenaquinone methyltransferase</fullName>
        <ecNumber evidence="2">2.1.1.163</ecNumber>
    </submittedName>
</protein>
<feature type="domain" description="Methyltransferase" evidence="1">
    <location>
        <begin position="46"/>
        <end position="155"/>
    </location>
</feature>
<sequence length="275" mass="30420">MANKTSPGSQSYALATGNDGAKRLSIQNNLLSPFSQDLLAKAGLAKGMQVFDIACGNGTMTSYLAKTVGSQGHVYAIDISQEQLNVAKEQIAAEKLTNVTFIHADIMDPQILPQNKANLIYARFLLMHLTEPVQAVQHMKSLLVSGGKVASEEATKNTTFSAYQTAHFADYIDSVIKLGASLGVDYNIGRRLYDIFQQAAFSNVEVYYQQKDMTIEEAKALFSHSLQELKNKLLQAKLATQDKINLWEQLFANIPLEDNSLLFRYAEQAYLIAQK</sequence>
<evidence type="ECO:0000313" key="2">
    <source>
        <dbReference type="EMBL" id="KRG21884.1"/>
    </source>
</evidence>
<dbReference type="Pfam" id="PF13847">
    <property type="entry name" value="Methyltransf_31"/>
    <property type="match status" value="1"/>
</dbReference>
<gene>
    <name evidence="2" type="primary">ubiE_2</name>
    <name evidence="3" type="ORF">HT99x_003205</name>
    <name evidence="2" type="ORF">HT99x_01078</name>
</gene>
<dbReference type="Gene3D" id="3.40.50.150">
    <property type="entry name" value="Vaccinia Virus protein VP39"/>
    <property type="match status" value="1"/>
</dbReference>
<dbReference type="GO" id="GO:0043770">
    <property type="term" value="F:demethylmenaquinone methyltransferase activity"/>
    <property type="evidence" value="ECO:0007669"/>
    <property type="project" value="UniProtKB-EC"/>
</dbReference>
<dbReference type="OrthoDB" id="9791837at2"/>
<dbReference type="CDD" id="cd02440">
    <property type="entry name" value="AdoMet_MTases"/>
    <property type="match status" value="1"/>
</dbReference>
<dbReference type="EC" id="2.1.1.163" evidence="2"/>
<proteinExistence type="predicted"/>
<dbReference type="GO" id="GO:0032259">
    <property type="term" value="P:methylation"/>
    <property type="evidence" value="ECO:0007669"/>
    <property type="project" value="UniProtKB-KW"/>
</dbReference>
<dbReference type="InterPro" id="IPR029063">
    <property type="entry name" value="SAM-dependent_MTases_sf"/>
</dbReference>
<dbReference type="PANTHER" id="PTHR43861">
    <property type="entry name" value="TRANS-ACONITATE 2-METHYLTRANSFERASE-RELATED"/>
    <property type="match status" value="1"/>
</dbReference>
<keyword evidence="2" id="KW-0489">Methyltransferase</keyword>
<dbReference type="EMBL" id="LKAJ01000003">
    <property type="protein sequence ID" value="KRG21884.1"/>
    <property type="molecule type" value="Genomic_DNA"/>
</dbReference>
<name>A0A0Q9YMA8_9GAMM</name>
<organism evidence="2">
    <name type="scientific">Candidatus Berkiella aquae</name>
    <dbReference type="NCBI Taxonomy" id="295108"/>
    <lineage>
        <taxon>Bacteria</taxon>
        <taxon>Pseudomonadati</taxon>
        <taxon>Pseudomonadota</taxon>
        <taxon>Gammaproteobacteria</taxon>
        <taxon>Candidatus Berkiellales</taxon>
        <taxon>Candidatus Berkiellaceae</taxon>
        <taxon>Candidatus Berkiella</taxon>
    </lineage>
</organism>
<accession>A0A0Q9YMA8</accession>
<dbReference type="Proteomes" id="UP000051497">
    <property type="component" value="Unassembled WGS sequence"/>
</dbReference>
<dbReference type="EMBL" id="LKAJ02000001">
    <property type="protein sequence ID" value="MCS5710425.1"/>
    <property type="molecule type" value="Genomic_DNA"/>
</dbReference>
<dbReference type="STRING" id="295108.HT99x_01078"/>
<reference evidence="2" key="1">
    <citation type="submission" date="2015-09" db="EMBL/GenBank/DDBJ databases">
        <title>Draft Genome Sequences of Two Novel Amoeba-resistant Intranuclear Bacteria, Candidatus Berkiella cookevillensis and Candidatus Berkiella aquae.</title>
        <authorList>
            <person name="Mehari Y.T."/>
            <person name="Arivett B.A."/>
            <person name="Farone A.L."/>
            <person name="Gunderson J.H."/>
            <person name="Farone M.B."/>
        </authorList>
    </citation>
    <scope>NUCLEOTIDE SEQUENCE [LARGE SCALE GENOMIC DNA]</scope>
    <source>
        <strain evidence="2">HT99</strain>
    </source>
</reference>
<dbReference type="RefSeq" id="WP_075065703.1">
    <property type="nucleotide sequence ID" value="NZ_LKAJ02000001.1"/>
</dbReference>
<evidence type="ECO:0000313" key="3">
    <source>
        <dbReference type="EMBL" id="MCS5710425.1"/>
    </source>
</evidence>
<reference evidence="3" key="3">
    <citation type="submission" date="2021-06" db="EMBL/GenBank/DDBJ databases">
        <title>Genomic Description and Analysis of Intracellular Bacteria, Candidatus Berkiella cookevillensis and Candidatus Berkiella aquae.</title>
        <authorList>
            <person name="Kidane D.T."/>
            <person name="Mehari Y.T."/>
            <person name="Rice F.C."/>
            <person name="Arivett B.A."/>
            <person name="Farone A.L."/>
            <person name="Berk S.G."/>
            <person name="Farone M.B."/>
        </authorList>
    </citation>
    <scope>NUCLEOTIDE SEQUENCE</scope>
    <source>
        <strain evidence="3">HT99</strain>
    </source>
</reference>
<dbReference type="InterPro" id="IPR025714">
    <property type="entry name" value="Methyltranfer_dom"/>
</dbReference>
<dbReference type="SUPFAM" id="SSF53335">
    <property type="entry name" value="S-adenosyl-L-methionine-dependent methyltransferases"/>
    <property type="match status" value="1"/>
</dbReference>
<comment type="caution">
    <text evidence="2">The sequence shown here is derived from an EMBL/GenBank/DDBJ whole genome shotgun (WGS) entry which is preliminary data.</text>
</comment>
<keyword evidence="2" id="KW-0808">Transferase</keyword>
<dbReference type="AlphaFoldDB" id="A0A0Q9YMA8"/>
<evidence type="ECO:0000259" key="1">
    <source>
        <dbReference type="Pfam" id="PF13847"/>
    </source>
</evidence>
<keyword evidence="4" id="KW-1185">Reference proteome</keyword>
<reference evidence="3" key="2">
    <citation type="journal article" date="2016" name="Genome Announc.">
        <title>Draft Genome Sequences of Two Novel Amoeba-Resistant Intranuclear Bacteria, 'Candidatus Berkiella cookevillensis' and 'Candidatus Berkiella aquae'.</title>
        <authorList>
            <person name="Mehari Y.T."/>
            <person name="Arivett B.A."/>
            <person name="Farone A.L."/>
            <person name="Gunderson J.H."/>
            <person name="Farone M.B."/>
        </authorList>
    </citation>
    <scope>NUCLEOTIDE SEQUENCE</scope>
    <source>
        <strain evidence="3">HT99</strain>
    </source>
</reference>
<evidence type="ECO:0000313" key="4">
    <source>
        <dbReference type="Proteomes" id="UP000051497"/>
    </source>
</evidence>